<comment type="caution">
    <text evidence="2">The sequence shown here is derived from an EMBL/GenBank/DDBJ whole genome shotgun (WGS) entry which is preliminary data.</text>
</comment>
<evidence type="ECO:0000259" key="1">
    <source>
        <dbReference type="Pfam" id="PF13843"/>
    </source>
</evidence>
<protein>
    <recommendedName>
        <fullName evidence="1">PiggyBac transposable element-derived protein domain-containing protein</fullName>
    </recommendedName>
</protein>
<reference evidence="2" key="1">
    <citation type="journal article" date="2023" name="G3 (Bethesda)">
        <title>Whole genome assemblies of Zophobas morio and Tenebrio molitor.</title>
        <authorList>
            <person name="Kaur S."/>
            <person name="Stinson S.A."/>
            <person name="diCenzo G.C."/>
        </authorList>
    </citation>
    <scope>NUCLEOTIDE SEQUENCE</scope>
    <source>
        <strain evidence="2">QUZm001</strain>
    </source>
</reference>
<dbReference type="Proteomes" id="UP001168821">
    <property type="component" value="Unassembled WGS sequence"/>
</dbReference>
<gene>
    <name evidence="2" type="ORF">Zmor_018505</name>
</gene>
<sequence>MTKLRSLLKLLKRWFQDPMVPCAFVCIEETLVPFRSRLKFIQYNASKRHKFGTKLLKLCLEGGYVGMRLAIGTWRPTLVNRDLLNDFAWRRASTAGHSMCACQAK</sequence>
<dbReference type="AlphaFoldDB" id="A0AA38MD46"/>
<evidence type="ECO:0000313" key="2">
    <source>
        <dbReference type="EMBL" id="KAJ3652550.1"/>
    </source>
</evidence>
<proteinExistence type="predicted"/>
<evidence type="ECO:0000313" key="3">
    <source>
        <dbReference type="Proteomes" id="UP001168821"/>
    </source>
</evidence>
<dbReference type="Pfam" id="PF13843">
    <property type="entry name" value="DDE_Tnp_1_7"/>
    <property type="match status" value="1"/>
</dbReference>
<name>A0AA38MD46_9CUCU</name>
<dbReference type="EMBL" id="JALNTZ010000005">
    <property type="protein sequence ID" value="KAJ3652550.1"/>
    <property type="molecule type" value="Genomic_DNA"/>
</dbReference>
<keyword evidence="3" id="KW-1185">Reference proteome</keyword>
<organism evidence="2 3">
    <name type="scientific">Zophobas morio</name>
    <dbReference type="NCBI Taxonomy" id="2755281"/>
    <lineage>
        <taxon>Eukaryota</taxon>
        <taxon>Metazoa</taxon>
        <taxon>Ecdysozoa</taxon>
        <taxon>Arthropoda</taxon>
        <taxon>Hexapoda</taxon>
        <taxon>Insecta</taxon>
        <taxon>Pterygota</taxon>
        <taxon>Neoptera</taxon>
        <taxon>Endopterygota</taxon>
        <taxon>Coleoptera</taxon>
        <taxon>Polyphaga</taxon>
        <taxon>Cucujiformia</taxon>
        <taxon>Tenebrionidae</taxon>
        <taxon>Zophobas</taxon>
    </lineage>
</organism>
<accession>A0AA38MD46</accession>
<dbReference type="InterPro" id="IPR029526">
    <property type="entry name" value="PGBD"/>
</dbReference>
<feature type="domain" description="PiggyBac transposable element-derived protein" evidence="1">
    <location>
        <begin position="2"/>
        <end position="65"/>
    </location>
</feature>